<organism evidence="1 2">
    <name type="scientific">Spirosoma profusum</name>
    <dbReference type="NCBI Taxonomy" id="2771354"/>
    <lineage>
        <taxon>Bacteria</taxon>
        <taxon>Pseudomonadati</taxon>
        <taxon>Bacteroidota</taxon>
        <taxon>Cytophagia</taxon>
        <taxon>Cytophagales</taxon>
        <taxon>Cytophagaceae</taxon>
        <taxon>Spirosoma</taxon>
    </lineage>
</organism>
<name>A0A927AWA1_9BACT</name>
<evidence type="ECO:0000313" key="1">
    <source>
        <dbReference type="EMBL" id="MBD2705587.1"/>
    </source>
</evidence>
<comment type="caution">
    <text evidence="1">The sequence shown here is derived from an EMBL/GenBank/DDBJ whole genome shotgun (WGS) entry which is preliminary data.</text>
</comment>
<dbReference type="AlphaFoldDB" id="A0A927AWA1"/>
<reference evidence="1" key="1">
    <citation type="submission" date="2020-09" db="EMBL/GenBank/DDBJ databases">
        <authorList>
            <person name="Kim M.K."/>
        </authorList>
    </citation>
    <scope>NUCLEOTIDE SEQUENCE</scope>
    <source>
        <strain evidence="1">BT702</strain>
    </source>
</reference>
<evidence type="ECO:0000313" key="2">
    <source>
        <dbReference type="Proteomes" id="UP000598820"/>
    </source>
</evidence>
<sequence length="88" mass="9642">MKKKSTPTVCRIASLHNFNNVLLGRDLAGIFESGHVYNFRKVAGIIMVEDLGEHAMDEAIGGATISVYATSGVHCLTKAEYEYQLNQP</sequence>
<dbReference type="RefSeq" id="WP_190893165.1">
    <property type="nucleotide sequence ID" value="NZ_JACWZY010000062.1"/>
</dbReference>
<protein>
    <submittedName>
        <fullName evidence="1">Uncharacterized protein</fullName>
    </submittedName>
</protein>
<gene>
    <name evidence="1" type="ORF">IC229_33575</name>
</gene>
<dbReference type="Proteomes" id="UP000598820">
    <property type="component" value="Unassembled WGS sequence"/>
</dbReference>
<accession>A0A927AWA1</accession>
<keyword evidence="2" id="KW-1185">Reference proteome</keyword>
<proteinExistence type="predicted"/>
<dbReference type="EMBL" id="JACWZY010000062">
    <property type="protein sequence ID" value="MBD2705587.1"/>
    <property type="molecule type" value="Genomic_DNA"/>
</dbReference>